<dbReference type="RefSeq" id="WP_015018576.1">
    <property type="nucleotide sequence ID" value="NC_018719.1"/>
</dbReference>
<keyword evidence="6" id="KW-0811">Translocation</keyword>
<dbReference type="HOGENOM" id="CLU_086034_3_2_2"/>
<dbReference type="PANTHER" id="PTHR42982">
    <property type="entry name" value="SEC-INDEPENDENT PROTEIN TRANSLOCASE PROTEIN TATA"/>
    <property type="match status" value="1"/>
</dbReference>
<evidence type="ECO:0000256" key="1">
    <source>
        <dbReference type="ARBA" id="ARBA00004167"/>
    </source>
</evidence>
<evidence type="ECO:0000256" key="7">
    <source>
        <dbReference type="ARBA" id="ARBA00023136"/>
    </source>
</evidence>
<dbReference type="InParanoid" id="K0IIU3"/>
<protein>
    <submittedName>
        <fullName evidence="9">TatA subunit of twin-arginine targeting system</fullName>
    </submittedName>
</protein>
<comment type="subcellular location">
    <subcellularLocation>
        <location evidence="1">Membrane</location>
        <topology evidence="1">Single-pass membrane protein</topology>
    </subcellularLocation>
</comment>
<dbReference type="AlphaFoldDB" id="K0IIU3"/>
<evidence type="ECO:0000256" key="5">
    <source>
        <dbReference type="ARBA" id="ARBA00022989"/>
    </source>
</evidence>
<sequence length="116" mass="12729">MEEASAALLMSIAGTEWIIIILLGLVLLFGTKKLPQFSRSMGKAMGEFEKARIMFKREMEEAADPLRSVSRIPKITGPVATEREKLETIANSLGIGGYAGMTDEQLRTLISKRIAS</sequence>
<dbReference type="GO" id="GO:0015031">
    <property type="term" value="P:protein transport"/>
    <property type="evidence" value="ECO:0007669"/>
    <property type="project" value="UniProtKB-KW"/>
</dbReference>
<name>K0IIU3_NITGG</name>
<proteinExistence type="predicted"/>
<evidence type="ECO:0000256" key="8">
    <source>
        <dbReference type="SAM" id="Phobius"/>
    </source>
</evidence>
<dbReference type="PANTHER" id="PTHR42982:SF1">
    <property type="entry name" value="SEC-INDEPENDENT PROTEIN TRANSLOCASE PROTEIN TATA"/>
    <property type="match status" value="1"/>
</dbReference>
<dbReference type="EMBL" id="CP002408">
    <property type="protein sequence ID" value="AFU58037.1"/>
    <property type="molecule type" value="Genomic_DNA"/>
</dbReference>
<dbReference type="Pfam" id="PF02416">
    <property type="entry name" value="TatA_B_E"/>
    <property type="match status" value="1"/>
</dbReference>
<feature type="transmembrane region" description="Helical" evidence="8">
    <location>
        <begin position="6"/>
        <end position="29"/>
    </location>
</feature>
<dbReference type="GO" id="GO:0016020">
    <property type="term" value="C:membrane"/>
    <property type="evidence" value="ECO:0007669"/>
    <property type="project" value="UniProtKB-ARBA"/>
</dbReference>
<keyword evidence="10" id="KW-1185">Reference proteome</keyword>
<gene>
    <name evidence="9" type="primary">tatA1</name>
    <name evidence="9" type="ordered locus">Ngar_c10950</name>
</gene>
<accession>K0IIU3</accession>
<dbReference type="InterPro" id="IPR003369">
    <property type="entry name" value="TatA/B/E"/>
</dbReference>
<keyword evidence="5 8" id="KW-1133">Transmembrane helix</keyword>
<evidence type="ECO:0000256" key="2">
    <source>
        <dbReference type="ARBA" id="ARBA00022448"/>
    </source>
</evidence>
<keyword evidence="3 8" id="KW-0812">Transmembrane</keyword>
<dbReference type="Gene3D" id="1.20.5.3310">
    <property type="match status" value="1"/>
</dbReference>
<reference evidence="9 10" key="1">
    <citation type="journal article" date="2012" name="Environ. Microbiol.">
        <title>The genome of the ammonia-oxidizing Candidatus Nitrososphaera gargensis: insights into metabolic versatility and environmental adaptations.</title>
        <authorList>
            <person name="Spang A."/>
            <person name="Poehlein A."/>
            <person name="Offre P."/>
            <person name="Zumbragel S."/>
            <person name="Haider S."/>
            <person name="Rychlik N."/>
            <person name="Nowka B."/>
            <person name="Schmeisser C."/>
            <person name="Lebedeva E.V."/>
            <person name="Rattei T."/>
            <person name="Bohm C."/>
            <person name="Schmid M."/>
            <person name="Galushko A."/>
            <person name="Hatzenpichler R."/>
            <person name="Weinmaier T."/>
            <person name="Daniel R."/>
            <person name="Schleper C."/>
            <person name="Spieck E."/>
            <person name="Streit W."/>
            <person name="Wagner M."/>
        </authorList>
    </citation>
    <scope>NUCLEOTIDE SEQUENCE [LARGE SCALE GENOMIC DNA]</scope>
    <source>
        <strain evidence="10">Ga9.2</strain>
    </source>
</reference>
<dbReference type="Proteomes" id="UP000008037">
    <property type="component" value="Chromosome"/>
</dbReference>
<keyword evidence="7 8" id="KW-0472">Membrane</keyword>
<evidence type="ECO:0000313" key="10">
    <source>
        <dbReference type="Proteomes" id="UP000008037"/>
    </source>
</evidence>
<keyword evidence="4" id="KW-0653">Protein transport</keyword>
<evidence type="ECO:0000313" key="9">
    <source>
        <dbReference type="EMBL" id="AFU58037.1"/>
    </source>
</evidence>
<keyword evidence="2" id="KW-0813">Transport</keyword>
<evidence type="ECO:0000256" key="3">
    <source>
        <dbReference type="ARBA" id="ARBA00022692"/>
    </source>
</evidence>
<dbReference type="KEGG" id="nga:Ngar_c10950"/>
<evidence type="ECO:0000256" key="6">
    <source>
        <dbReference type="ARBA" id="ARBA00023010"/>
    </source>
</evidence>
<dbReference type="STRING" id="1237085.Ngar_c10950"/>
<evidence type="ECO:0000256" key="4">
    <source>
        <dbReference type="ARBA" id="ARBA00022927"/>
    </source>
</evidence>
<dbReference type="GeneID" id="13795490"/>
<organism evidence="9 10">
    <name type="scientific">Nitrososphaera gargensis (strain Ga9.2)</name>
    <dbReference type="NCBI Taxonomy" id="1237085"/>
    <lineage>
        <taxon>Archaea</taxon>
        <taxon>Nitrososphaerota</taxon>
        <taxon>Nitrososphaeria</taxon>
        <taxon>Nitrososphaerales</taxon>
        <taxon>Nitrososphaeraceae</taxon>
        <taxon>Nitrososphaera</taxon>
    </lineage>
</organism>